<sequence length="322" mass="35694">MRGHRLSIPKLITTLFNETIFQSLRGPHSKLKIPRNISPTLTQSNCTLAMSEQAPNPLAGRFAAADIYDKLTGGWPARVAKSVVEGLPTPITQESVILDNCCGSGAITTAIINSTKDKAFVPKINSTDISPGMIEHVTHIYKDIPEVQTKIMDAQALEFAENTFSHVICAFGVFFCPDYEAGYREMYRVAAPGSVTVVTSWKVVGWLPVVNYVIKKVKPEQKDWDFPAPPGFADPEWVKERMINAGWKDVEVREIEDYTSATPESRDALLPVMKDAFEGWTDEEKSRWGDLFTEASDTFGIPKTPEGGWKIPMIALAVTGRK</sequence>
<organism evidence="1 2">
    <name type="scientific">Orbilia blumenaviensis</name>
    <dbReference type="NCBI Taxonomy" id="1796055"/>
    <lineage>
        <taxon>Eukaryota</taxon>
        <taxon>Fungi</taxon>
        <taxon>Dikarya</taxon>
        <taxon>Ascomycota</taxon>
        <taxon>Pezizomycotina</taxon>
        <taxon>Orbiliomycetes</taxon>
        <taxon>Orbiliales</taxon>
        <taxon>Orbiliaceae</taxon>
        <taxon>Orbilia</taxon>
    </lineage>
</organism>
<dbReference type="Proteomes" id="UP001373714">
    <property type="component" value="Unassembled WGS sequence"/>
</dbReference>
<accession>A0AAV9U1J5</accession>
<dbReference type="AlphaFoldDB" id="A0AAV9U1J5"/>
<evidence type="ECO:0008006" key="3">
    <source>
        <dbReference type="Google" id="ProtNLM"/>
    </source>
</evidence>
<dbReference type="InterPro" id="IPR029063">
    <property type="entry name" value="SAM-dependent_MTases_sf"/>
</dbReference>
<dbReference type="PANTHER" id="PTHR43591:SF24">
    <property type="entry name" value="2-METHOXY-6-POLYPRENYL-1,4-BENZOQUINOL METHYLASE, MITOCHONDRIAL"/>
    <property type="match status" value="1"/>
</dbReference>
<protein>
    <recommendedName>
        <fullName evidence="3">Methyltransferase domain-containing protein</fullName>
    </recommendedName>
</protein>
<dbReference type="GO" id="GO:0008168">
    <property type="term" value="F:methyltransferase activity"/>
    <property type="evidence" value="ECO:0007669"/>
    <property type="project" value="TreeGrafter"/>
</dbReference>
<dbReference type="CDD" id="cd02440">
    <property type="entry name" value="AdoMet_MTases"/>
    <property type="match status" value="1"/>
</dbReference>
<gene>
    <name evidence="1" type="ORF">TWF730_003938</name>
</gene>
<evidence type="ECO:0000313" key="1">
    <source>
        <dbReference type="EMBL" id="KAK6333755.1"/>
    </source>
</evidence>
<dbReference type="SUPFAM" id="SSF53335">
    <property type="entry name" value="S-adenosyl-L-methionine-dependent methyltransferases"/>
    <property type="match status" value="1"/>
</dbReference>
<dbReference type="Pfam" id="PF01209">
    <property type="entry name" value="Ubie_methyltran"/>
    <property type="match status" value="1"/>
</dbReference>
<reference evidence="1 2" key="1">
    <citation type="submission" date="2019-10" db="EMBL/GenBank/DDBJ databases">
        <authorList>
            <person name="Palmer J.M."/>
        </authorList>
    </citation>
    <scope>NUCLEOTIDE SEQUENCE [LARGE SCALE GENOMIC DNA]</scope>
    <source>
        <strain evidence="1 2">TWF730</strain>
    </source>
</reference>
<dbReference type="PANTHER" id="PTHR43591">
    <property type="entry name" value="METHYLTRANSFERASE"/>
    <property type="match status" value="1"/>
</dbReference>
<dbReference type="EMBL" id="JAVHNS010000016">
    <property type="protein sequence ID" value="KAK6333755.1"/>
    <property type="molecule type" value="Genomic_DNA"/>
</dbReference>
<evidence type="ECO:0000313" key="2">
    <source>
        <dbReference type="Proteomes" id="UP001373714"/>
    </source>
</evidence>
<keyword evidence="2" id="KW-1185">Reference proteome</keyword>
<name>A0AAV9U1J5_9PEZI</name>
<dbReference type="Gene3D" id="3.40.50.150">
    <property type="entry name" value="Vaccinia Virus protein VP39"/>
    <property type="match status" value="1"/>
</dbReference>
<proteinExistence type="predicted"/>
<comment type="caution">
    <text evidence="1">The sequence shown here is derived from an EMBL/GenBank/DDBJ whole genome shotgun (WGS) entry which is preliminary data.</text>
</comment>